<keyword evidence="2" id="KW-1185">Reference proteome</keyword>
<name>A0A4R7V4M3_9PSEU</name>
<dbReference type="AlphaFoldDB" id="A0A4R7V4M3"/>
<comment type="caution">
    <text evidence="1">The sequence shown here is derived from an EMBL/GenBank/DDBJ whole genome shotgun (WGS) entry which is preliminary data.</text>
</comment>
<dbReference type="Proteomes" id="UP000294927">
    <property type="component" value="Unassembled WGS sequence"/>
</dbReference>
<evidence type="ECO:0000313" key="1">
    <source>
        <dbReference type="EMBL" id="TDV43714.1"/>
    </source>
</evidence>
<dbReference type="EMBL" id="SOCP01000015">
    <property type="protein sequence ID" value="TDV43714.1"/>
    <property type="molecule type" value="Genomic_DNA"/>
</dbReference>
<reference evidence="1 2" key="1">
    <citation type="submission" date="2019-03" db="EMBL/GenBank/DDBJ databases">
        <title>Genomic Encyclopedia of Archaeal and Bacterial Type Strains, Phase II (KMG-II): from individual species to whole genera.</title>
        <authorList>
            <person name="Goeker M."/>
        </authorList>
    </citation>
    <scope>NUCLEOTIDE SEQUENCE [LARGE SCALE GENOMIC DNA]</scope>
    <source>
        <strain evidence="1 2">DSM 45499</strain>
    </source>
</reference>
<sequence>MLSRRTFLTVSGAALTAPGWASFTTSAPVLAAAAHTDDRVTVDEPLLNVIDGVVANAQQLDEQHGAAGAEFVADQFHSVARLLRVGSYTPATGQRLAAALAQLAQTTGFMDYDALRDGRAQRWYLTGLHAAHAAHDRPLTASILALMSNQAITLGQITDALQLAPASQEAAAHAPAPVRALIAARASLAHAAAGDLTSFRHARDATLTHLDHLTAGEPAPRWAAYVSPTELDAITGRGLVTLATHLPHQQHTLLTEAEPLLRNRADTDATSVSQRSALRHGVLLALAHTRTGNLDQAAATTRAALNRLDTVASPRILQLLHQLRGHLADHAHRNAHLRGLVTDLETPFPPARAARGRTYR</sequence>
<proteinExistence type="predicted"/>
<accession>A0A4R7V4M3</accession>
<gene>
    <name evidence="1" type="ORF">CLV71_115177</name>
</gene>
<evidence type="ECO:0008006" key="3">
    <source>
        <dbReference type="Google" id="ProtNLM"/>
    </source>
</evidence>
<protein>
    <recommendedName>
        <fullName evidence="3">Transcriptional regulator</fullName>
    </recommendedName>
</protein>
<organism evidence="1 2">
    <name type="scientific">Actinophytocola oryzae</name>
    <dbReference type="NCBI Taxonomy" id="502181"/>
    <lineage>
        <taxon>Bacteria</taxon>
        <taxon>Bacillati</taxon>
        <taxon>Actinomycetota</taxon>
        <taxon>Actinomycetes</taxon>
        <taxon>Pseudonocardiales</taxon>
        <taxon>Pseudonocardiaceae</taxon>
    </lineage>
</organism>
<dbReference type="PROSITE" id="PS51318">
    <property type="entry name" value="TAT"/>
    <property type="match status" value="1"/>
</dbReference>
<dbReference type="InterPro" id="IPR006311">
    <property type="entry name" value="TAT_signal"/>
</dbReference>
<evidence type="ECO:0000313" key="2">
    <source>
        <dbReference type="Proteomes" id="UP000294927"/>
    </source>
</evidence>